<evidence type="ECO:0000313" key="3">
    <source>
        <dbReference type="Proteomes" id="UP000279029"/>
    </source>
</evidence>
<keyword evidence="1" id="KW-1133">Transmembrane helix</keyword>
<gene>
    <name evidence="2" type="ORF">PATL70BA_2120</name>
</gene>
<accession>A0A3P7NYG3</accession>
<proteinExistence type="predicted"/>
<protein>
    <submittedName>
        <fullName evidence="2">Uncharacterized protein</fullName>
    </submittedName>
</protein>
<dbReference type="AlphaFoldDB" id="A0A3P7NYG3"/>
<keyword evidence="3" id="KW-1185">Reference proteome</keyword>
<keyword evidence="1" id="KW-0472">Membrane</keyword>
<dbReference type="Proteomes" id="UP000279029">
    <property type="component" value="Chromosome"/>
</dbReference>
<organism evidence="2 3">
    <name type="scientific">Petrocella atlantisensis</name>
    <dbReference type="NCBI Taxonomy" id="2173034"/>
    <lineage>
        <taxon>Bacteria</taxon>
        <taxon>Bacillati</taxon>
        <taxon>Bacillota</taxon>
        <taxon>Clostridia</taxon>
        <taxon>Lachnospirales</taxon>
        <taxon>Vallitaleaceae</taxon>
        <taxon>Petrocella</taxon>
    </lineage>
</organism>
<keyword evidence="1" id="KW-0812">Transmembrane</keyword>
<dbReference type="EMBL" id="LR130778">
    <property type="protein sequence ID" value="VDN48005.1"/>
    <property type="molecule type" value="Genomic_DNA"/>
</dbReference>
<sequence>MNKKIAPIIVVGLLTLYLLGYLIMMLTGMMVDTPGVIKLVLGLIAVMIVIIIGALIYTLKIRLKEIDKEDDDDLSKY</sequence>
<name>A0A3P7NYG3_9FIRM</name>
<dbReference type="KEGG" id="cbar:PATL70BA_2120"/>
<feature type="transmembrane region" description="Helical" evidence="1">
    <location>
        <begin position="7"/>
        <end position="30"/>
    </location>
</feature>
<dbReference type="RefSeq" id="WP_125137214.1">
    <property type="nucleotide sequence ID" value="NZ_LR130778.1"/>
</dbReference>
<evidence type="ECO:0000256" key="1">
    <source>
        <dbReference type="SAM" id="Phobius"/>
    </source>
</evidence>
<reference evidence="2 3" key="1">
    <citation type="submission" date="2018-09" db="EMBL/GenBank/DDBJ databases">
        <authorList>
            <person name="Postec A."/>
        </authorList>
    </citation>
    <scope>NUCLEOTIDE SEQUENCE [LARGE SCALE GENOMIC DNA]</scope>
    <source>
        <strain evidence="2">70B-A</strain>
    </source>
</reference>
<feature type="transmembrane region" description="Helical" evidence="1">
    <location>
        <begin position="36"/>
        <end position="59"/>
    </location>
</feature>
<evidence type="ECO:0000313" key="2">
    <source>
        <dbReference type="EMBL" id="VDN48005.1"/>
    </source>
</evidence>